<dbReference type="InterPro" id="IPR013083">
    <property type="entry name" value="Znf_RING/FYVE/PHD"/>
</dbReference>
<keyword evidence="17 34" id="KW-0863">Zinc-finger</keyword>
<dbReference type="Gene3D" id="3.40.800.20">
    <property type="entry name" value="Histone deacetylase domain"/>
    <property type="match status" value="4"/>
</dbReference>
<dbReference type="PRINTS" id="PR01270">
    <property type="entry name" value="HDASUPER"/>
</dbReference>
<dbReference type="PROSITE" id="PS50271">
    <property type="entry name" value="ZF_UBP"/>
    <property type="match status" value="1"/>
</dbReference>
<evidence type="ECO:0000256" key="35">
    <source>
        <dbReference type="SAM" id="MobiDB-lite"/>
    </source>
</evidence>
<dbReference type="FunFam" id="3.40.800.20:FF:000005">
    <property type="entry name" value="histone deacetylase 6"/>
    <property type="match status" value="2"/>
</dbReference>
<feature type="compositionally biased region" description="Low complexity" evidence="35">
    <location>
        <begin position="880"/>
        <end position="913"/>
    </location>
</feature>
<keyword evidence="11" id="KW-0963">Cytoplasm</keyword>
<evidence type="ECO:0000256" key="20">
    <source>
        <dbReference type="ARBA" id="ARBA00022833"/>
    </source>
</evidence>
<accession>A0A3R7MH24</accession>
<dbReference type="STRING" id="6689.A0A3R7MH24"/>
<gene>
    <name evidence="37" type="ORF">C7M84_024458</name>
</gene>
<evidence type="ECO:0000256" key="17">
    <source>
        <dbReference type="ARBA" id="ARBA00022771"/>
    </source>
</evidence>
<dbReference type="PANTHER" id="PTHR10625:SF38">
    <property type="entry name" value="HISTONE DEACETYLASE 6, ISOFORM G"/>
    <property type="match status" value="1"/>
</dbReference>
<keyword evidence="21" id="KW-0832">Ubl conjugation</keyword>
<keyword evidence="26" id="KW-0206">Cytoskeleton</keyword>
<keyword evidence="27" id="KW-0539">Nucleus</keyword>
<sequence>MTEDKENVLQPPRKNSGKGARTRRRGSVPVGAGGAKEGEGETGKPRRLAGIRPRISIEELRNAYKRQASTPQEEILPMFDPMAKAQESKGVTRGKTGLVYDERMAEHRCLWDANYPECPERLTHTLERCRQLRLIERCEPILPRSATEDEILKRHSRSHLYLLWSTKDEKNEEKLETISSHFDSIYIHPETHDLALLAAGSTIDLVDAVMAGKIQNGMALIRPPGHHAMTTEFCGYCFFNNVALAAQVALEKHKLSRILIVDWDVHHGQGTQQMFYEDPRVLYFSIHRYENGTFWPELRESDYDNVGAGQGRGFNFNVPLNKTQMKNEDYLAVFHQVLLPVAYEGEMEITPAFYAHLTSSLMALANGRVAVVFEGGYCLDSLAEGAALTLSALLGDPCPKLLDPISKPSLSMCESLLNLIYVQRPYWKCFQYQGSFSVHEKTNGDTGERHIPTLSYLGNATKPLKYDTRNCYPVQSQEAKEKIGFQLARLKQDKPPQMFGNNRLCLVYDEAMSNHHSLLEKEHPERPERTERIWKTLKQFGIIERATLLQSRYATQQELELIHTHEHVNLMASTSAQSEKELLSMQDKYKSIYLHPKSNEAALLAAGSLLQVIDDVCSNKSLSGIGVIRPPGHHAEQDHPHGFCLYNNVAVAAKYAITHHGCERVLILDWDVHHGNGVQHAFEADPKVLYISIHRYDHGLFFPSSEDANYDQVGSGEGEGYTVNIPWNKSGMGDAEYMSAMLQVVMPIAYQYDPQLVLVSAGFDAARGDPLGGCRVTPECYGHMTRLLSSLAGGRMVLALEGGYNLSSISYCMTMCAKALLGDPLPSLESGLVPNKNAVQSISDTIRTHKKYWTALSFQVDLPVEDVLCQGFGGGAQPVESGASGSEVSSCNVSPVSTPSTASPPYVSAPSSPDKTWKNGKCKDNGASPQLECNSGRTKCDSEQMDIDITPNPELQKSVRCRVKSEKAASASVAEQRDVKAGGMQKQFGSEGSSRMSRRKVGDQGGTGESANHTSTPIRPSRPVKNVGLMLRAAASCAGIVKGTTAIVTSENTCDACYKATTLDSGSINGILKQCKELKLLHACTRLEPRPASEEEILSVHTKETLESHVQRGTCSKSPCLGNPALTAAGSFVELISEVVQGNVLNGLALLQISDHASSGDQIISNNYINNLAVGTQYALDNVGLQRVLIVNWNAQNGYNTQNLFYSDPRVLMFSVNLTDDRSATKESVDRRGENKGLGYTFDLSLNRDSQSKNFTQGDYLTILHQIILPVAYEFCPELVLLAIGNDLVHQSPTVSPLIYSHITTMLMPLAQGHLAVMLEVGNAKEITKDIAAATLSALLDKAVELLPVIYENTSEVQDSVVNMINVQATTWKSLKQHAQASCINAKKQANASLTVLCDEQQRIAKAFDGCVTTPTHTLCLAYDEGMMEHFSYDDETHPERPERISCIFQRLQEFGIVGRCHHVKARLASAAELETVHSPKHIKFMSSLHSKKPRELQGMQNSFESIFFHRQTNNAALLASGSLLEVVDSVLRGESRRGLAVIRPPGHHAEKTEPCGFCIYNNVAVAAKHAIGAHGLSRVLIVDWDVHHGNGIQHMFEDDPQVLYVSIHRYDNGKFFPGSPDANYNRAGTKKGKGYNVNIPWNKSGMGDGDYMAAMVEVILPIAYQFNPELVLVSAGFDAAVGDPLGGCKVSPECYGHMTKLLSCLAGGRVIVALEGGYNLNTISYCMTMCAKALLGDPLIPLSQGLAACSSACETLNNVVSVHQKFWSALDLQSKGMASSNQKSKKITKPSLSVDLTDRSPEIPDRKTGLDELTSTLSQMSLGKEREGAKSTEVVEVKMEEEDGAVGGACATQAEGLNTFLLTEVSGAESMYAVVPLQWCPHLESVQPVPKSSLDAFSPCEECKDLSENWVCLTCYKVLCGRFVNEHMLMHGVMEEHYMVLSYADLSVWCYSCDSYIHHEILQEAKRAAHISKFGEDIPGSL</sequence>
<evidence type="ECO:0000256" key="9">
    <source>
        <dbReference type="ARBA" id="ARBA00007738"/>
    </source>
</evidence>
<keyword evidence="16" id="KW-0677">Repeat</keyword>
<evidence type="ECO:0000256" key="8">
    <source>
        <dbReference type="ARBA" id="ARBA00004906"/>
    </source>
</evidence>
<keyword evidence="24" id="KW-0804">Transcription</keyword>
<dbReference type="InterPro" id="IPR000286">
    <property type="entry name" value="HDACs"/>
</dbReference>
<feature type="compositionally biased region" description="Polar residues" evidence="35">
    <location>
        <begin position="1009"/>
        <end position="1018"/>
    </location>
</feature>
<evidence type="ECO:0000256" key="24">
    <source>
        <dbReference type="ARBA" id="ARBA00023163"/>
    </source>
</evidence>
<feature type="domain" description="UBP-type" evidence="36">
    <location>
        <begin position="1879"/>
        <end position="1979"/>
    </location>
</feature>
<evidence type="ECO:0000259" key="36">
    <source>
        <dbReference type="PROSITE" id="PS50271"/>
    </source>
</evidence>
<dbReference type="GO" id="GO:0141221">
    <property type="term" value="F:histone deacetylase activity, hydrolytic mechanism"/>
    <property type="evidence" value="ECO:0007669"/>
    <property type="project" value="UniProtKB-EC"/>
</dbReference>
<keyword evidence="25" id="KW-0009">Actin-binding</keyword>
<feature type="compositionally biased region" description="Polar residues" evidence="35">
    <location>
        <begin position="927"/>
        <end position="937"/>
    </location>
</feature>
<evidence type="ECO:0000256" key="2">
    <source>
        <dbReference type="ARBA" id="ARBA00004120"/>
    </source>
</evidence>
<comment type="pathway">
    <text evidence="8">Protein modification; protein ubiquitination.</text>
</comment>
<reference evidence="37 38" key="1">
    <citation type="submission" date="2018-04" db="EMBL/GenBank/DDBJ databases">
        <authorList>
            <person name="Zhang X."/>
            <person name="Yuan J."/>
            <person name="Li F."/>
            <person name="Xiang J."/>
        </authorList>
    </citation>
    <scope>NUCLEOTIDE SEQUENCE [LARGE SCALE GENOMIC DNA]</scope>
    <source>
        <tissue evidence="37">Muscle</tissue>
    </source>
</reference>
<evidence type="ECO:0000256" key="7">
    <source>
        <dbReference type="ARBA" id="ARBA00004489"/>
    </source>
</evidence>
<keyword evidence="28" id="KW-0966">Cell projection</keyword>
<evidence type="ECO:0000256" key="6">
    <source>
        <dbReference type="ARBA" id="ARBA00004484"/>
    </source>
</evidence>
<keyword evidence="19" id="KW-0378">Hydrolase</keyword>
<keyword evidence="18" id="KW-0833">Ubl conjugation pathway</keyword>
<keyword evidence="20" id="KW-0862">Zinc</keyword>
<evidence type="ECO:0000256" key="25">
    <source>
        <dbReference type="ARBA" id="ARBA00023203"/>
    </source>
</evidence>
<comment type="catalytic activity">
    <reaction evidence="29">
        <text>N(6)-acetyl-L-lysyl-[histone] + H2O = L-lysyl-[histone] + acetate</text>
        <dbReference type="Rhea" id="RHEA:58196"/>
        <dbReference type="Rhea" id="RHEA-COMP:9845"/>
        <dbReference type="Rhea" id="RHEA-COMP:11338"/>
        <dbReference type="ChEBI" id="CHEBI:15377"/>
        <dbReference type="ChEBI" id="CHEBI:29969"/>
        <dbReference type="ChEBI" id="CHEBI:30089"/>
        <dbReference type="ChEBI" id="CHEBI:61930"/>
        <dbReference type="EC" id="3.5.1.98"/>
    </reaction>
</comment>
<evidence type="ECO:0000256" key="30">
    <source>
        <dbReference type="ARBA" id="ARBA00049136"/>
    </source>
</evidence>
<evidence type="ECO:0000256" key="1">
    <source>
        <dbReference type="ARBA" id="ARBA00001947"/>
    </source>
</evidence>
<feature type="compositionally biased region" description="Basic and acidic residues" evidence="35">
    <location>
        <begin position="915"/>
        <end position="924"/>
    </location>
</feature>
<dbReference type="InterPro" id="IPR001607">
    <property type="entry name" value="Znf_UBP"/>
</dbReference>
<evidence type="ECO:0000313" key="38">
    <source>
        <dbReference type="Proteomes" id="UP000283509"/>
    </source>
</evidence>
<evidence type="ECO:0000256" key="28">
    <source>
        <dbReference type="ARBA" id="ARBA00023273"/>
    </source>
</evidence>
<dbReference type="InterPro" id="IPR023801">
    <property type="entry name" value="His_deacetylse_dom"/>
</dbReference>
<protein>
    <recommendedName>
        <fullName evidence="32">Protein deacetylase HDAC6</fullName>
    </recommendedName>
    <alternativeName>
        <fullName evidence="33">Tubulin-lysine deacetylase HDAC6</fullName>
    </alternativeName>
</protein>
<dbReference type="GO" id="GO:0051646">
    <property type="term" value="P:mitochondrion localization"/>
    <property type="evidence" value="ECO:0007669"/>
    <property type="project" value="UniProtKB-ARBA"/>
</dbReference>
<evidence type="ECO:0000256" key="34">
    <source>
        <dbReference type="PROSITE-ProRule" id="PRU00502"/>
    </source>
</evidence>
<comment type="catalytic activity">
    <reaction evidence="30">
        <text>N(6)-acetyl-L-lysyl-[protein] + H2O = L-lysyl-[protein] + acetate</text>
        <dbReference type="Rhea" id="RHEA:58108"/>
        <dbReference type="Rhea" id="RHEA-COMP:9752"/>
        <dbReference type="Rhea" id="RHEA-COMP:10731"/>
        <dbReference type="ChEBI" id="CHEBI:15377"/>
        <dbReference type="ChEBI" id="CHEBI:29969"/>
        <dbReference type="ChEBI" id="CHEBI:30089"/>
        <dbReference type="ChEBI" id="CHEBI:61930"/>
    </reaction>
    <physiologicalReaction direction="left-to-right" evidence="30">
        <dbReference type="Rhea" id="RHEA:58109"/>
    </physiologicalReaction>
</comment>
<dbReference type="GO" id="GO:0008270">
    <property type="term" value="F:zinc ion binding"/>
    <property type="evidence" value="ECO:0007669"/>
    <property type="project" value="UniProtKB-KW"/>
</dbReference>
<dbReference type="GO" id="GO:0030425">
    <property type="term" value="C:dendrite"/>
    <property type="evidence" value="ECO:0007669"/>
    <property type="project" value="UniProtKB-SubCell"/>
</dbReference>
<evidence type="ECO:0000256" key="4">
    <source>
        <dbReference type="ARBA" id="ARBA00004279"/>
    </source>
</evidence>
<evidence type="ECO:0000256" key="11">
    <source>
        <dbReference type="ARBA" id="ARBA00022490"/>
    </source>
</evidence>
<feature type="compositionally biased region" description="Basic and acidic residues" evidence="35">
    <location>
        <begin position="1797"/>
        <end position="1809"/>
    </location>
</feature>
<feature type="region of interest" description="Disordered" evidence="35">
    <location>
        <begin position="880"/>
        <end position="938"/>
    </location>
</feature>
<dbReference type="GO" id="GO:0006950">
    <property type="term" value="P:response to stress"/>
    <property type="evidence" value="ECO:0007669"/>
    <property type="project" value="UniProtKB-ARBA"/>
</dbReference>
<dbReference type="Pfam" id="PF02148">
    <property type="entry name" value="zf-UBP"/>
    <property type="match status" value="1"/>
</dbReference>
<feature type="region of interest" description="Disordered" evidence="35">
    <location>
        <begin position="1"/>
        <end position="51"/>
    </location>
</feature>
<dbReference type="InterPro" id="IPR023696">
    <property type="entry name" value="Ureohydrolase_dom_sf"/>
</dbReference>
<comment type="caution">
    <text evidence="37">The sequence shown here is derived from an EMBL/GenBank/DDBJ whole genome shotgun (WGS) entry which is preliminary data.</text>
</comment>
<dbReference type="GO" id="GO:0003779">
    <property type="term" value="F:actin binding"/>
    <property type="evidence" value="ECO:0007669"/>
    <property type="project" value="UniProtKB-KW"/>
</dbReference>
<keyword evidence="15" id="KW-0479">Metal-binding</keyword>
<dbReference type="GO" id="GO:0000118">
    <property type="term" value="C:histone deacetylase complex"/>
    <property type="evidence" value="ECO:0007669"/>
    <property type="project" value="TreeGrafter"/>
</dbReference>
<keyword evidence="10" id="KW-0488">Methylation</keyword>
<dbReference type="GO" id="GO:0043204">
    <property type="term" value="C:perikaryon"/>
    <property type="evidence" value="ECO:0007669"/>
    <property type="project" value="UniProtKB-SubCell"/>
</dbReference>
<dbReference type="PANTHER" id="PTHR10625">
    <property type="entry name" value="HISTONE DEACETYLASE HDAC1-RELATED"/>
    <property type="match status" value="1"/>
</dbReference>
<keyword evidence="14" id="KW-0808">Transferase</keyword>
<comment type="subcellular location">
    <subcellularLocation>
        <location evidence="7">Cell projection</location>
        <location evidence="7">Axon</location>
    </subcellularLocation>
    <subcellularLocation>
        <location evidence="4">Cell projection</location>
        <location evidence="4">Dendrite</location>
    </subcellularLocation>
    <subcellularLocation>
        <location evidence="2">Cytoplasm</location>
        <location evidence="2">Cytoskeleton</location>
        <location evidence="2">Cilium basal body</location>
    </subcellularLocation>
    <subcellularLocation>
        <location evidence="5">Cytoplasm</location>
        <location evidence="5">Cytoskeleton</location>
        <location evidence="5">Microtubule organizing center</location>
        <location evidence="5">Centrosome</location>
    </subcellularLocation>
    <subcellularLocation>
        <location evidence="3">Nucleus</location>
    </subcellularLocation>
    <subcellularLocation>
        <location evidence="6">Perikaryon</location>
    </subcellularLocation>
</comment>
<keyword evidence="38" id="KW-1185">Reference proteome</keyword>
<feature type="region of interest" description="Disordered" evidence="35">
    <location>
        <begin position="967"/>
        <end position="1023"/>
    </location>
</feature>
<dbReference type="SUPFAM" id="SSF52768">
    <property type="entry name" value="Arginase/deacetylase"/>
    <property type="match status" value="4"/>
</dbReference>
<dbReference type="Gene3D" id="3.30.40.10">
    <property type="entry name" value="Zinc/RING finger domain, C3HC4 (zinc finger)"/>
    <property type="match status" value="1"/>
</dbReference>
<dbReference type="EMBL" id="QCYY01000836">
    <property type="protein sequence ID" value="ROT82382.1"/>
    <property type="molecule type" value="Genomic_DNA"/>
</dbReference>
<evidence type="ECO:0000256" key="27">
    <source>
        <dbReference type="ARBA" id="ARBA00023242"/>
    </source>
</evidence>
<dbReference type="GO" id="GO:0040029">
    <property type="term" value="P:epigenetic regulation of gene expression"/>
    <property type="evidence" value="ECO:0007669"/>
    <property type="project" value="TreeGrafter"/>
</dbReference>
<keyword evidence="22" id="KW-0156">Chromatin regulator</keyword>
<evidence type="ECO:0000256" key="10">
    <source>
        <dbReference type="ARBA" id="ARBA00022481"/>
    </source>
</evidence>
<dbReference type="GO" id="GO:0032886">
    <property type="term" value="P:regulation of microtubule-based process"/>
    <property type="evidence" value="ECO:0007669"/>
    <property type="project" value="UniProtKB-ARBA"/>
</dbReference>
<dbReference type="CDD" id="cd10002">
    <property type="entry name" value="HDAC10_HDAC6-dom1"/>
    <property type="match status" value="1"/>
</dbReference>
<reference evidence="37 38" key="2">
    <citation type="submission" date="2019-01" db="EMBL/GenBank/DDBJ databases">
        <title>The decoding of complex shrimp genome reveals the adaptation for benthos swimmer, frequently molting mechanism and breeding impact on genome.</title>
        <authorList>
            <person name="Sun Y."/>
            <person name="Gao Y."/>
            <person name="Yu Y."/>
        </authorList>
    </citation>
    <scope>NUCLEOTIDE SEQUENCE [LARGE SCALE GENOMIC DNA]</scope>
    <source>
        <tissue evidence="37">Muscle</tissue>
    </source>
</reference>
<dbReference type="Pfam" id="PF00850">
    <property type="entry name" value="Hist_deacetyl"/>
    <property type="match status" value="4"/>
</dbReference>
<evidence type="ECO:0000256" key="12">
    <source>
        <dbReference type="ARBA" id="ARBA00022491"/>
    </source>
</evidence>
<evidence type="ECO:0000256" key="31">
    <source>
        <dbReference type="ARBA" id="ARBA00050910"/>
    </source>
</evidence>
<evidence type="ECO:0000256" key="19">
    <source>
        <dbReference type="ARBA" id="ARBA00022801"/>
    </source>
</evidence>
<dbReference type="InterPro" id="IPR037138">
    <property type="entry name" value="His_deacetylse_dom_sf"/>
</dbReference>
<evidence type="ECO:0000256" key="22">
    <source>
        <dbReference type="ARBA" id="ARBA00022853"/>
    </source>
</evidence>
<evidence type="ECO:0000256" key="18">
    <source>
        <dbReference type="ARBA" id="ARBA00022786"/>
    </source>
</evidence>
<dbReference type="SMART" id="SM00290">
    <property type="entry name" value="ZnF_UBP"/>
    <property type="match status" value="1"/>
</dbReference>
<organism evidence="37 38">
    <name type="scientific">Penaeus vannamei</name>
    <name type="common">Whiteleg shrimp</name>
    <name type="synonym">Litopenaeus vannamei</name>
    <dbReference type="NCBI Taxonomy" id="6689"/>
    <lineage>
        <taxon>Eukaryota</taxon>
        <taxon>Metazoa</taxon>
        <taxon>Ecdysozoa</taxon>
        <taxon>Arthropoda</taxon>
        <taxon>Crustacea</taxon>
        <taxon>Multicrustacea</taxon>
        <taxon>Malacostraca</taxon>
        <taxon>Eumalacostraca</taxon>
        <taxon>Eucarida</taxon>
        <taxon>Decapoda</taxon>
        <taxon>Dendrobranchiata</taxon>
        <taxon>Penaeoidea</taxon>
        <taxon>Penaeidae</taxon>
        <taxon>Penaeus</taxon>
    </lineage>
</organism>
<keyword evidence="12" id="KW-0678">Repressor</keyword>
<comment type="cofactor">
    <cofactor evidence="1">
        <name>Zn(2+)</name>
        <dbReference type="ChEBI" id="CHEBI:29105"/>
    </cofactor>
</comment>
<evidence type="ECO:0000256" key="29">
    <source>
        <dbReference type="ARBA" id="ARBA00048287"/>
    </source>
</evidence>
<dbReference type="OrthoDB" id="424012at2759"/>
<evidence type="ECO:0000256" key="33">
    <source>
        <dbReference type="ARBA" id="ARBA00082852"/>
    </source>
</evidence>
<keyword evidence="13" id="KW-0597">Phosphoprotein</keyword>
<evidence type="ECO:0000256" key="15">
    <source>
        <dbReference type="ARBA" id="ARBA00022723"/>
    </source>
</evidence>
<dbReference type="Proteomes" id="UP000283509">
    <property type="component" value="Unassembled WGS sequence"/>
</dbReference>
<evidence type="ECO:0000256" key="5">
    <source>
        <dbReference type="ARBA" id="ARBA00004300"/>
    </source>
</evidence>
<keyword evidence="23" id="KW-0805">Transcription regulation</keyword>
<evidence type="ECO:0000256" key="26">
    <source>
        <dbReference type="ARBA" id="ARBA00023212"/>
    </source>
</evidence>
<evidence type="ECO:0000256" key="23">
    <source>
        <dbReference type="ARBA" id="ARBA00023015"/>
    </source>
</evidence>
<dbReference type="GO" id="GO:0005813">
    <property type="term" value="C:centrosome"/>
    <property type="evidence" value="ECO:0007669"/>
    <property type="project" value="UniProtKB-SubCell"/>
</dbReference>
<evidence type="ECO:0000256" key="21">
    <source>
        <dbReference type="ARBA" id="ARBA00022843"/>
    </source>
</evidence>
<comment type="similarity">
    <text evidence="9">Belongs to the histone deacetylase family. HD type 2 subfamily.</text>
</comment>
<evidence type="ECO:0000256" key="13">
    <source>
        <dbReference type="ARBA" id="ARBA00022553"/>
    </source>
</evidence>
<evidence type="ECO:0000256" key="14">
    <source>
        <dbReference type="ARBA" id="ARBA00022679"/>
    </source>
</evidence>
<evidence type="ECO:0000256" key="3">
    <source>
        <dbReference type="ARBA" id="ARBA00004123"/>
    </source>
</evidence>
<evidence type="ECO:0000313" key="37">
    <source>
        <dbReference type="EMBL" id="ROT82382.1"/>
    </source>
</evidence>
<dbReference type="FunFam" id="3.30.40.10:FF:000342">
    <property type="entry name" value="Histone deacetylase 6"/>
    <property type="match status" value="1"/>
</dbReference>
<comment type="catalytic activity">
    <reaction evidence="31">
        <text>N(6)-acetyl-L-lysyl-[alpha-tubulin] + H2O = L-lysyl-[alpha-tubulin] + acetate</text>
        <dbReference type="Rhea" id="RHEA:21548"/>
        <dbReference type="Rhea" id="RHEA-COMP:11278"/>
        <dbReference type="Rhea" id="RHEA-COMP:11279"/>
        <dbReference type="ChEBI" id="CHEBI:15377"/>
        <dbReference type="ChEBI" id="CHEBI:29969"/>
        <dbReference type="ChEBI" id="CHEBI:30089"/>
        <dbReference type="ChEBI" id="CHEBI:61930"/>
    </reaction>
    <physiologicalReaction direction="left-to-right" evidence="31">
        <dbReference type="Rhea" id="RHEA:21549"/>
    </physiologicalReaction>
</comment>
<proteinExistence type="inferred from homology"/>
<evidence type="ECO:0000256" key="32">
    <source>
        <dbReference type="ARBA" id="ARBA00068733"/>
    </source>
</evidence>
<dbReference type="GO" id="GO:0051129">
    <property type="term" value="P:negative regulation of cellular component organization"/>
    <property type="evidence" value="ECO:0007669"/>
    <property type="project" value="UniProtKB-ARBA"/>
</dbReference>
<dbReference type="GO" id="GO:0030424">
    <property type="term" value="C:axon"/>
    <property type="evidence" value="ECO:0007669"/>
    <property type="project" value="UniProtKB-SubCell"/>
</dbReference>
<dbReference type="SUPFAM" id="SSF57850">
    <property type="entry name" value="RING/U-box"/>
    <property type="match status" value="1"/>
</dbReference>
<dbReference type="GO" id="GO:0016740">
    <property type="term" value="F:transferase activity"/>
    <property type="evidence" value="ECO:0007669"/>
    <property type="project" value="UniProtKB-KW"/>
</dbReference>
<evidence type="ECO:0000256" key="16">
    <source>
        <dbReference type="ARBA" id="ARBA00022737"/>
    </source>
</evidence>
<name>A0A3R7MH24_PENVA</name>
<feature type="region of interest" description="Disordered" evidence="35">
    <location>
        <begin position="1781"/>
        <end position="1809"/>
    </location>
</feature>